<proteinExistence type="predicted"/>
<name>A0A1B7X9Z3_9BACT</name>
<accession>A0A1B7X9Z3</accession>
<dbReference type="Proteomes" id="UP000091979">
    <property type="component" value="Unassembled WGS sequence"/>
</dbReference>
<dbReference type="InterPro" id="IPR009501">
    <property type="entry name" value="UCP020269"/>
</dbReference>
<dbReference type="RefSeq" id="WP_066857523.1">
    <property type="nucleotide sequence ID" value="NZ_JXMS01000029.1"/>
</dbReference>
<dbReference type="PATRIC" id="fig|1560234.3.peg.1900"/>
<protein>
    <submittedName>
        <fullName evidence="2">Lactate utilization protein B/C</fullName>
    </submittedName>
</protein>
<dbReference type="STRING" id="1560234.SP90_13940"/>
<gene>
    <name evidence="2" type="ORF">SP90_13940</name>
</gene>
<keyword evidence="3" id="KW-1185">Reference proteome</keyword>
<dbReference type="Pfam" id="PF02589">
    <property type="entry name" value="LUD_dom"/>
    <property type="match status" value="1"/>
</dbReference>
<dbReference type="InterPro" id="IPR003741">
    <property type="entry name" value="LUD_dom"/>
</dbReference>
<sequence length="218" mass="24597">MSKPIDTYWTLRLAELKQTLEKNNFDVFMADSLKDAKRVFEHEILPSLEGVKTVGSGGSVTLADAGILDFVREHDGLEFFDPYNPALSNEDKYELRRQSLLTDLFLTGTNAVTECGKLVNLDMIGNRVAALNFGPKHVVLFISRNKLVETVDDAMFRIKDYVAPVNTMRLDMKTPCKKTGHCMDCSSPQRICNIWTITEKSFPAKRIKIVLINEDAGY</sequence>
<evidence type="ECO:0000259" key="1">
    <source>
        <dbReference type="Pfam" id="PF02589"/>
    </source>
</evidence>
<dbReference type="EMBL" id="JXMS01000029">
    <property type="protein sequence ID" value="OBQ46191.1"/>
    <property type="molecule type" value="Genomic_DNA"/>
</dbReference>
<feature type="domain" description="LUD" evidence="1">
    <location>
        <begin position="14"/>
        <end position="212"/>
    </location>
</feature>
<organism evidence="2 3">
    <name type="scientific">Halodesulfovibrio spirochaetisodalis</name>
    <dbReference type="NCBI Taxonomy" id="1560234"/>
    <lineage>
        <taxon>Bacteria</taxon>
        <taxon>Pseudomonadati</taxon>
        <taxon>Thermodesulfobacteriota</taxon>
        <taxon>Desulfovibrionia</taxon>
        <taxon>Desulfovibrionales</taxon>
        <taxon>Desulfovibrionaceae</taxon>
        <taxon>Halodesulfovibrio</taxon>
    </lineage>
</organism>
<dbReference type="PIRSF" id="PIRSF020269">
    <property type="entry name" value="DUF1121"/>
    <property type="match status" value="1"/>
</dbReference>
<comment type="caution">
    <text evidence="2">The sequence shown here is derived from an EMBL/GenBank/DDBJ whole genome shotgun (WGS) entry which is preliminary data.</text>
</comment>
<dbReference type="PANTHER" id="PTHR36179:SF2">
    <property type="entry name" value="LUD DOMAIN-CONTAINING PROTEIN"/>
    <property type="match status" value="1"/>
</dbReference>
<dbReference type="PANTHER" id="PTHR36179">
    <property type="entry name" value="LUD_DOM DOMAIN-CONTAINING PROTEIN"/>
    <property type="match status" value="1"/>
</dbReference>
<dbReference type="OrthoDB" id="9809147at2"/>
<evidence type="ECO:0000313" key="2">
    <source>
        <dbReference type="EMBL" id="OBQ46191.1"/>
    </source>
</evidence>
<dbReference type="AlphaFoldDB" id="A0A1B7X9Z3"/>
<evidence type="ECO:0000313" key="3">
    <source>
        <dbReference type="Proteomes" id="UP000091979"/>
    </source>
</evidence>
<reference evidence="2 3" key="1">
    <citation type="submission" date="2015-01" db="EMBL/GenBank/DDBJ databases">
        <title>Desulfovibrio sp. JC271 draft genome sequence.</title>
        <authorList>
            <person name="Shivani Y."/>
            <person name="Subhash Y."/>
            <person name="Sasikala C."/>
            <person name="Ramana C.V."/>
        </authorList>
    </citation>
    <scope>NUCLEOTIDE SEQUENCE [LARGE SCALE GENOMIC DNA]</scope>
    <source>
        <strain evidence="2 3">JC271</strain>
    </source>
</reference>